<name>A0ACD1GIG7_9EURO</name>
<proteinExistence type="predicted"/>
<dbReference type="Proteomes" id="UP000249057">
    <property type="component" value="Unassembled WGS sequence"/>
</dbReference>
<protein>
    <submittedName>
        <fullName evidence="1">FAD/NAD(P)-binding domain-containing protein</fullName>
    </submittedName>
</protein>
<accession>A0ACD1GIG7</accession>
<dbReference type="EMBL" id="KZ825321">
    <property type="protein sequence ID" value="RAH48955.1"/>
    <property type="molecule type" value="Genomic_DNA"/>
</dbReference>
<evidence type="ECO:0000313" key="2">
    <source>
        <dbReference type="Proteomes" id="UP000249057"/>
    </source>
</evidence>
<gene>
    <name evidence="1" type="ORF">BO95DRAFT_450834</name>
</gene>
<reference evidence="1" key="1">
    <citation type="submission" date="2018-02" db="EMBL/GenBank/DDBJ databases">
        <title>The genomes of Aspergillus section Nigri reveals drivers in fungal speciation.</title>
        <authorList>
            <consortium name="DOE Joint Genome Institute"/>
            <person name="Vesth T.C."/>
            <person name="Nybo J."/>
            <person name="Theobald S."/>
            <person name="Brandl J."/>
            <person name="Frisvad J.C."/>
            <person name="Nielsen K.F."/>
            <person name="Lyhne E.K."/>
            <person name="Kogle M.E."/>
            <person name="Kuo A."/>
            <person name="Riley R."/>
            <person name="Clum A."/>
            <person name="Nolan M."/>
            <person name="Lipzen A."/>
            <person name="Salamov A."/>
            <person name="Henrissat B."/>
            <person name="Wiebenga A."/>
            <person name="De vries R.P."/>
            <person name="Grigoriev I.V."/>
            <person name="Mortensen U.H."/>
            <person name="Andersen M.R."/>
            <person name="Baker S.E."/>
        </authorList>
    </citation>
    <scope>NUCLEOTIDE SEQUENCE</scope>
    <source>
        <strain evidence="1">CBS 621.78</strain>
    </source>
</reference>
<sequence>MPGIKTLPNPLIPAPTSDPRFPHVGRRLIQWDVHIGQIGRRLMSVAYLSVYYDAIVVGAGFGGCNLLHQLRKLNFHTRVFEEGAGLGGVWYHNRYPGARVDTKTPFYEFSDPDLYNEWEWSERHPGQAEILRYFAFVDQKWDLSRDIEFGARVTDARWNDTTKMWKVQTSRGHCVECRFLILSMGFAVKKYIPALEGLEDFGGFMCHTADWPDQAVDLEGKRVAVMGTGATGVQVIQELGPKVGELVVLQRSPNCALPMRQQQLRQCRQTVMGKKMTTDKASYPKLFAHMRLSLTGSDDPPTPRNAADDCPVQRQELYERLWAKGGFAPAHGNYQDMMTSLDANTLFYEFWRDKTRARLTCSAELVEHLAPTRPPFAFGTKRPSLEQHFYEVFNQDNITLVPLKQNPIARVIATGIQLADGTTIALDALILATGFDAVTGSFTRLNITGTNQNRDLAAEWRVHTRTHLGMVTAGFPNLFFQYGPQSPTAFANGPLISEIQAEWILATMVYMRERGYATVDVKPEMEERWAQVTDEACARTLMGSNETTWYMGGNVPGKKREALGYMGGLPKYQEHLRECVKGGWEGFVMDG</sequence>
<keyword evidence="2" id="KW-1185">Reference proteome</keyword>
<evidence type="ECO:0000313" key="1">
    <source>
        <dbReference type="EMBL" id="RAH48955.1"/>
    </source>
</evidence>
<organism evidence="1 2">
    <name type="scientific">Aspergillus brunneoviolaceus CBS 621.78</name>
    <dbReference type="NCBI Taxonomy" id="1450534"/>
    <lineage>
        <taxon>Eukaryota</taxon>
        <taxon>Fungi</taxon>
        <taxon>Dikarya</taxon>
        <taxon>Ascomycota</taxon>
        <taxon>Pezizomycotina</taxon>
        <taxon>Eurotiomycetes</taxon>
        <taxon>Eurotiomycetidae</taxon>
        <taxon>Eurotiales</taxon>
        <taxon>Aspergillaceae</taxon>
        <taxon>Aspergillus</taxon>
        <taxon>Aspergillus subgen. Circumdati</taxon>
    </lineage>
</organism>